<dbReference type="InterPro" id="IPR006640">
    <property type="entry name" value="SprT-like_domain"/>
</dbReference>
<dbReference type="SMART" id="SM00731">
    <property type="entry name" value="SprT"/>
    <property type="match status" value="1"/>
</dbReference>
<dbReference type="Proteomes" id="UP000664545">
    <property type="component" value="Unassembled WGS sequence"/>
</dbReference>
<feature type="domain" description="SprT-like" evidence="1">
    <location>
        <begin position="1"/>
        <end position="167"/>
    </location>
</feature>
<gene>
    <name evidence="2" type="ORF">JYB65_08080</name>
</gene>
<comment type="caution">
    <text evidence="2">The sequence shown here is derived from an EMBL/GenBank/DDBJ whole genome shotgun (WGS) entry which is preliminary data.</text>
</comment>
<proteinExistence type="predicted"/>
<dbReference type="AlphaFoldDB" id="A0A939D8X5"/>
<evidence type="ECO:0000313" key="2">
    <source>
        <dbReference type="EMBL" id="MBN7773316.1"/>
    </source>
</evidence>
<reference evidence="2" key="1">
    <citation type="submission" date="2021-02" db="EMBL/GenBank/DDBJ databases">
        <title>Abyssanaerobacter marinus gen.nov., sp., nov, anaerobic bacterium isolated from the Onnuri vent field of Indian Ocean and suggestion of Mogibacteriaceae fam. nov., and proposal of reclassification of ambiguous this family's genus member.</title>
        <authorList>
            <person name="Kim Y.J."/>
            <person name="Yang J.-A."/>
        </authorList>
    </citation>
    <scope>NUCLEOTIDE SEQUENCE</scope>
    <source>
        <strain evidence="2">DSM 2634</strain>
    </source>
</reference>
<organism evidence="2 3">
    <name type="scientific">Clostridium aminobutyricum</name>
    <dbReference type="NCBI Taxonomy" id="33953"/>
    <lineage>
        <taxon>Bacteria</taxon>
        <taxon>Bacillati</taxon>
        <taxon>Bacillota</taxon>
        <taxon>Clostridia</taxon>
        <taxon>Eubacteriales</taxon>
        <taxon>Clostridiaceae</taxon>
        <taxon>Clostridium</taxon>
    </lineage>
</organism>
<dbReference type="GO" id="GO:0006950">
    <property type="term" value="P:response to stress"/>
    <property type="evidence" value="ECO:0007669"/>
    <property type="project" value="UniProtKB-ARBA"/>
</dbReference>
<protein>
    <submittedName>
        <fullName evidence="2">SprT-like domain-containing protein</fullName>
    </submittedName>
</protein>
<keyword evidence="3" id="KW-1185">Reference proteome</keyword>
<dbReference type="Pfam" id="PF10263">
    <property type="entry name" value="SprT-like"/>
    <property type="match status" value="1"/>
</dbReference>
<sequence>MEINQLFGEVLEEAAALGIPFSRNIHQKVIINKRAKSRFGCCKKIKCGLKTEFEIELSHRLLCCDKKLIKQTLAHELLHTCPRCDNHGSIWKAYAQKWNTAFGYQIKRTGSAEELGLEKNLASRPLKENYIVVCKNCGAKIARTRLSPVIKYPHHYRCKCGGNLQRVK</sequence>
<name>A0A939D8X5_CLOAM</name>
<evidence type="ECO:0000259" key="1">
    <source>
        <dbReference type="SMART" id="SM00731"/>
    </source>
</evidence>
<evidence type="ECO:0000313" key="3">
    <source>
        <dbReference type="Proteomes" id="UP000664545"/>
    </source>
</evidence>
<dbReference type="Gene3D" id="3.30.2010.10">
    <property type="entry name" value="Metalloproteases ('zincins'), catalytic domain"/>
    <property type="match status" value="1"/>
</dbReference>
<dbReference type="EMBL" id="JAFJZZ010000002">
    <property type="protein sequence ID" value="MBN7773316.1"/>
    <property type="molecule type" value="Genomic_DNA"/>
</dbReference>
<accession>A0A939D8X5</accession>